<dbReference type="Proteomes" id="UP000193570">
    <property type="component" value="Unassembled WGS sequence"/>
</dbReference>
<proteinExistence type="predicted"/>
<dbReference type="AlphaFoldDB" id="A0A1X6YN89"/>
<sequence length="188" mass="19989">MFDAMSPKTGARYEGRVTVAEAGLSGMITLRGALDTIAQPVADATGLEVPDTLGIVEEGGRALAWMSPDEMMLFCAYEDAADLAARLAEATADEHALVVDMSDARAIFVLTGAETSLRETLAKLTPADVRPEAFPAGMVRRSRLAQAAAAFWIANDGTLRVMCFRSVADYVFALLSHAAHPEGAVDHF</sequence>
<dbReference type="RefSeq" id="WP_085790839.1">
    <property type="nucleotide sequence ID" value="NZ_FWFK01000002.1"/>
</dbReference>
<dbReference type="OrthoDB" id="9814782at2"/>
<dbReference type="InterPro" id="IPR007375">
    <property type="entry name" value="SoxG"/>
</dbReference>
<evidence type="ECO:0000313" key="1">
    <source>
        <dbReference type="EMBL" id="SLN26469.1"/>
    </source>
</evidence>
<dbReference type="Gene3D" id="3.30.70.1520">
    <property type="entry name" value="Heterotetrameric sarcosine oxidase"/>
    <property type="match status" value="1"/>
</dbReference>
<reference evidence="1 2" key="1">
    <citation type="submission" date="2017-03" db="EMBL/GenBank/DDBJ databases">
        <authorList>
            <person name="Afonso C.L."/>
            <person name="Miller P.J."/>
            <person name="Scott M.A."/>
            <person name="Spackman E."/>
            <person name="Goraichik I."/>
            <person name="Dimitrov K.M."/>
            <person name="Suarez D.L."/>
            <person name="Swayne D.E."/>
        </authorList>
    </citation>
    <scope>NUCLEOTIDE SEQUENCE [LARGE SCALE GENOMIC DNA]</scope>
    <source>
        <strain evidence="1 2">CECT 8625</strain>
    </source>
</reference>
<accession>A0A1X6YN89</accession>
<gene>
    <name evidence="1" type="ORF">ROJ8625_01069</name>
</gene>
<keyword evidence="2" id="KW-1185">Reference proteome</keyword>
<evidence type="ECO:0000313" key="2">
    <source>
        <dbReference type="Proteomes" id="UP000193570"/>
    </source>
</evidence>
<dbReference type="SUPFAM" id="SSF103025">
    <property type="entry name" value="Folate-binding domain"/>
    <property type="match status" value="1"/>
</dbReference>
<name>A0A1X6YN89_9RHOB</name>
<organism evidence="1 2">
    <name type="scientific">Roseivivax jejudonensis</name>
    <dbReference type="NCBI Taxonomy" id="1529041"/>
    <lineage>
        <taxon>Bacteria</taxon>
        <taxon>Pseudomonadati</taxon>
        <taxon>Pseudomonadota</taxon>
        <taxon>Alphaproteobacteria</taxon>
        <taxon>Rhodobacterales</taxon>
        <taxon>Roseobacteraceae</taxon>
        <taxon>Roseivivax</taxon>
    </lineage>
</organism>
<dbReference type="InterPro" id="IPR027266">
    <property type="entry name" value="TrmE/GcvT-like"/>
</dbReference>
<protein>
    <submittedName>
        <fullName evidence="1">Sarcosine oxidase, gamma subunit family</fullName>
    </submittedName>
</protein>
<dbReference type="Pfam" id="PF04268">
    <property type="entry name" value="SoxG"/>
    <property type="match status" value="1"/>
</dbReference>
<dbReference type="EMBL" id="FWFK01000002">
    <property type="protein sequence ID" value="SLN26469.1"/>
    <property type="molecule type" value="Genomic_DNA"/>
</dbReference>
<dbReference type="Gene3D" id="3.30.1360.120">
    <property type="entry name" value="Probable tRNA modification gtpase trme, domain 1"/>
    <property type="match status" value="1"/>
</dbReference>